<comment type="caution">
    <text evidence="1">The sequence shown here is derived from an EMBL/GenBank/DDBJ whole genome shotgun (WGS) entry which is preliminary data.</text>
</comment>
<protein>
    <submittedName>
        <fullName evidence="1">STM4014 family protein</fullName>
    </submittedName>
</protein>
<gene>
    <name evidence="1" type="ORF">TPR58_07790</name>
</gene>
<evidence type="ECO:0000313" key="1">
    <source>
        <dbReference type="EMBL" id="MEN3747064.1"/>
    </source>
</evidence>
<organism evidence="1 2">
    <name type="scientific">Sphingomonas rustica</name>
    <dbReference type="NCBI Taxonomy" id="3103142"/>
    <lineage>
        <taxon>Bacteria</taxon>
        <taxon>Pseudomonadati</taxon>
        <taxon>Pseudomonadota</taxon>
        <taxon>Alphaproteobacteria</taxon>
        <taxon>Sphingomonadales</taxon>
        <taxon>Sphingomonadaceae</taxon>
        <taxon>Sphingomonas</taxon>
    </lineage>
</organism>
<reference evidence="1 2" key="1">
    <citation type="submission" date="2024-05" db="EMBL/GenBank/DDBJ databases">
        <title>Sphingomonas sp. HF-S3 16S ribosomal RNA gene Genome sequencing and assembly.</title>
        <authorList>
            <person name="Lee H."/>
        </authorList>
    </citation>
    <scope>NUCLEOTIDE SEQUENCE [LARGE SCALE GENOMIC DNA]</scope>
    <source>
        <strain evidence="1 2">HF-S3</strain>
    </source>
</reference>
<keyword evidence="2" id="KW-1185">Reference proteome</keyword>
<accession>A0ABV0B674</accession>
<name>A0ABV0B674_9SPHN</name>
<sequence length="388" mass="40221">MTAPPGGAPGRIVVLGAGAGPRHDSFVAACVDRLGGAPASLAWDRFLADPDRLAAMLRPGGYLRIDTPDQQPGPIAALYRAGRDAAAAAGFETLSDSRIDGLAAGEIGSPAQLAFGLGAATARAEATARACGGQVSTSAADVACAFDKAAARDRLAAAGVPVPFALAAPESFDDLVAAMEAAGLSRVFVKLRHGSAAAGMIALARQGDRWIATTTAVDGEGGRILASRNLRRLTDRGDLARLVDRLAPLGLHVERWLPKIGIDGRVADVRLVMLDDGSIHPVLRTSRHPITNLHLGGDRAPVDALVRRIGDAAWQSVLASARSAACRFADSHVLGLDIAVLADGRRHAVLEANIFGDFVKDFTPGARSPHAAQLDRIAARLEPDRAAT</sequence>
<dbReference type="Proteomes" id="UP001427805">
    <property type="component" value="Unassembled WGS sequence"/>
</dbReference>
<proteinExistence type="predicted"/>
<dbReference type="SUPFAM" id="SSF56059">
    <property type="entry name" value="Glutathione synthetase ATP-binding domain-like"/>
    <property type="match status" value="1"/>
</dbReference>
<dbReference type="NCBIfam" id="NF038074">
    <property type="entry name" value="fam_STM4014"/>
    <property type="match status" value="1"/>
</dbReference>
<dbReference type="EMBL" id="JBDIZK010000004">
    <property type="protein sequence ID" value="MEN3747064.1"/>
    <property type="molecule type" value="Genomic_DNA"/>
</dbReference>
<dbReference type="RefSeq" id="WP_346246067.1">
    <property type="nucleotide sequence ID" value="NZ_JBDIZK010000004.1"/>
</dbReference>
<evidence type="ECO:0000313" key="2">
    <source>
        <dbReference type="Proteomes" id="UP001427805"/>
    </source>
</evidence>
<dbReference type="InterPro" id="IPR047778">
    <property type="entry name" value="STM4014-like"/>
</dbReference>